<evidence type="ECO:0000256" key="1">
    <source>
        <dbReference type="ARBA" id="ARBA00022737"/>
    </source>
</evidence>
<feature type="repeat" description="PPR" evidence="2">
    <location>
        <begin position="267"/>
        <end position="301"/>
    </location>
</feature>
<dbReference type="PROSITE" id="PS51375">
    <property type="entry name" value="PPR"/>
    <property type="match status" value="4"/>
</dbReference>
<sequence>MHSLKSIIVELIHSCKTLNSFKQIHAQLITSTLIYDETISSKVAEFLGKSVGFVDYARKLLIHLDSLNSYPFNNLIASYANCNKPETAILCYKRFLQCGFCPDMFSFPVVLKSCAKCCGIGEGKQIHGVVLKMGFGCDLFVRNSMIHFYGSCGKCVDAGKLFDEMAVRDAVSWSGLISGCVRAELYNEAILRFKEMDLKPNVAAVISVVVACGFVGNVDMGKGVHGLILKRALEKDSAVSNALLNMYVKCECLGDARWVFRELDERDAVSWTSMISGLVMYKCSNEALDLFDDMLLLGVEPDKFILTSILSACANIGALSYGRWIHDYIDRKNIMWDVHIGTSMIDMYFKCGCIEMALRTFDKLSSRNVLTWNALLGGLAMHGYGSDVLKHFELMVRAGLRPNKVTFLSILTACCHSGMADEGLWHFYQMENYNISPGLEHYGCIVDLLCKADLLDEAQNIVRSMPMPPDAAIWGSLLSACNAKENVELSQDLVDKLHLFKEKDSGVYVLLCNKYAINKNWDDVTRARRLMRENSIEKSPGLSIIEVNGTT</sequence>
<dbReference type="EMBL" id="CP093345">
    <property type="protein sequence ID" value="WOG91388.1"/>
    <property type="molecule type" value="Genomic_DNA"/>
</dbReference>
<dbReference type="PANTHER" id="PTHR47926:SF459">
    <property type="entry name" value="PENTATRICOPEPTIDE REPEAT-CONTAINING PROTEIN"/>
    <property type="match status" value="1"/>
</dbReference>
<feature type="repeat" description="PPR" evidence="2">
    <location>
        <begin position="368"/>
        <end position="402"/>
    </location>
</feature>
<dbReference type="NCBIfam" id="TIGR00756">
    <property type="entry name" value="PPR"/>
    <property type="match status" value="3"/>
</dbReference>
<reference evidence="3" key="1">
    <citation type="journal article" date="2016" name="Nat. Genet.">
        <title>A high-quality carrot genome assembly provides new insights into carotenoid accumulation and asterid genome evolution.</title>
        <authorList>
            <person name="Iorizzo M."/>
            <person name="Ellison S."/>
            <person name="Senalik D."/>
            <person name="Zeng P."/>
            <person name="Satapoomin P."/>
            <person name="Huang J."/>
            <person name="Bowman M."/>
            <person name="Iovene M."/>
            <person name="Sanseverino W."/>
            <person name="Cavagnaro P."/>
            <person name="Yildiz M."/>
            <person name="Macko-Podgorni A."/>
            <person name="Moranska E."/>
            <person name="Grzebelus E."/>
            <person name="Grzebelus D."/>
            <person name="Ashrafi H."/>
            <person name="Zheng Z."/>
            <person name="Cheng S."/>
            <person name="Spooner D."/>
            <person name="Van Deynze A."/>
            <person name="Simon P."/>
        </authorList>
    </citation>
    <scope>NUCLEOTIDE SEQUENCE</scope>
    <source>
        <tissue evidence="3">Leaf</tissue>
    </source>
</reference>
<dbReference type="GO" id="GO:0003723">
    <property type="term" value="F:RNA binding"/>
    <property type="evidence" value="ECO:0007669"/>
    <property type="project" value="InterPro"/>
</dbReference>
<proteinExistence type="predicted"/>
<evidence type="ECO:0000313" key="4">
    <source>
        <dbReference type="Proteomes" id="UP000077755"/>
    </source>
</evidence>
<dbReference type="InterPro" id="IPR011990">
    <property type="entry name" value="TPR-like_helical_dom_sf"/>
</dbReference>
<keyword evidence="1" id="KW-0677">Repeat</keyword>
<dbReference type="InterPro" id="IPR046848">
    <property type="entry name" value="E_motif"/>
</dbReference>
<dbReference type="Pfam" id="PF13041">
    <property type="entry name" value="PPR_2"/>
    <property type="match status" value="2"/>
</dbReference>
<dbReference type="Pfam" id="PF20431">
    <property type="entry name" value="E_motif"/>
    <property type="match status" value="1"/>
</dbReference>
<feature type="repeat" description="PPR" evidence="2">
    <location>
        <begin position="68"/>
        <end position="102"/>
    </location>
</feature>
<dbReference type="GO" id="GO:0009451">
    <property type="term" value="P:RNA modification"/>
    <property type="evidence" value="ECO:0007669"/>
    <property type="project" value="InterPro"/>
</dbReference>
<dbReference type="FunFam" id="1.25.40.10:FF:000968">
    <property type="entry name" value="Pentatricopeptide repeat-containing protein, mitochondrial"/>
    <property type="match status" value="1"/>
</dbReference>
<dbReference type="FunFam" id="1.25.40.10:FF:000436">
    <property type="entry name" value="Pentatricopeptide repeat-containing protein At5g39350 family"/>
    <property type="match status" value="1"/>
</dbReference>
<dbReference type="Proteomes" id="UP000077755">
    <property type="component" value="Chromosome 3"/>
</dbReference>
<dbReference type="PANTHER" id="PTHR47926">
    <property type="entry name" value="PENTATRICOPEPTIDE REPEAT-CONTAINING PROTEIN"/>
    <property type="match status" value="1"/>
</dbReference>
<evidence type="ECO:0000256" key="2">
    <source>
        <dbReference type="PROSITE-ProRule" id="PRU00708"/>
    </source>
</evidence>
<keyword evidence="4" id="KW-1185">Reference proteome</keyword>
<evidence type="ECO:0000313" key="3">
    <source>
        <dbReference type="EMBL" id="WOG91388.1"/>
    </source>
</evidence>
<dbReference type="Pfam" id="PF01535">
    <property type="entry name" value="PPR"/>
    <property type="match status" value="5"/>
</dbReference>
<dbReference type="InterPro" id="IPR046960">
    <property type="entry name" value="PPR_At4g14850-like_plant"/>
</dbReference>
<dbReference type="FunFam" id="1.25.40.10:FF:000511">
    <property type="entry name" value="Pentatricopeptide repeat-containing protein"/>
    <property type="match status" value="1"/>
</dbReference>
<accession>A0AAF0WNA4</accession>
<protein>
    <submittedName>
        <fullName evidence="3">Uncharacterized protein</fullName>
    </submittedName>
</protein>
<dbReference type="InterPro" id="IPR002885">
    <property type="entry name" value="PPR_rpt"/>
</dbReference>
<name>A0AAF0WNA4_DAUCS</name>
<organism evidence="3 4">
    <name type="scientific">Daucus carota subsp. sativus</name>
    <name type="common">Carrot</name>
    <dbReference type="NCBI Taxonomy" id="79200"/>
    <lineage>
        <taxon>Eukaryota</taxon>
        <taxon>Viridiplantae</taxon>
        <taxon>Streptophyta</taxon>
        <taxon>Embryophyta</taxon>
        <taxon>Tracheophyta</taxon>
        <taxon>Spermatophyta</taxon>
        <taxon>Magnoliopsida</taxon>
        <taxon>eudicotyledons</taxon>
        <taxon>Gunneridae</taxon>
        <taxon>Pentapetalae</taxon>
        <taxon>asterids</taxon>
        <taxon>campanulids</taxon>
        <taxon>Apiales</taxon>
        <taxon>Apiaceae</taxon>
        <taxon>Apioideae</taxon>
        <taxon>Scandiceae</taxon>
        <taxon>Daucinae</taxon>
        <taxon>Daucus</taxon>
        <taxon>Daucus sect. Daucus</taxon>
    </lineage>
</organism>
<feature type="repeat" description="PPR" evidence="2">
    <location>
        <begin position="403"/>
        <end position="437"/>
    </location>
</feature>
<reference evidence="3" key="2">
    <citation type="submission" date="2022-03" db="EMBL/GenBank/DDBJ databases">
        <title>Draft title - Genomic analysis of global carrot germplasm unveils the trajectory of domestication and the origin of high carotenoid orange carrot.</title>
        <authorList>
            <person name="Iorizzo M."/>
            <person name="Ellison S."/>
            <person name="Senalik D."/>
            <person name="Macko-Podgorni A."/>
            <person name="Grzebelus D."/>
            <person name="Bostan H."/>
            <person name="Rolling W."/>
            <person name="Curaba J."/>
            <person name="Simon P."/>
        </authorList>
    </citation>
    <scope>NUCLEOTIDE SEQUENCE</scope>
    <source>
        <tissue evidence="3">Leaf</tissue>
    </source>
</reference>
<gene>
    <name evidence="3" type="ORF">DCAR_0310637</name>
</gene>
<dbReference type="Gene3D" id="1.25.40.10">
    <property type="entry name" value="Tetratricopeptide repeat domain"/>
    <property type="match status" value="4"/>
</dbReference>
<dbReference type="AlphaFoldDB" id="A0AAF0WNA4"/>